<dbReference type="AlphaFoldDB" id="A0AAV8ZTS1"/>
<sequence length="125" mass="14591">MDLIQLILETRLGFKECNKARRFLNALLKSAKSLRKKHNLATSIGQIKSFREKFRPQLITGEGHHENKRKETASCRVKWNDVDSAFNSRIRTGVVTNLKHIEPLLFLKDCKAIFQRRILNALKKY</sequence>
<reference evidence="1" key="1">
    <citation type="journal article" date="2023" name="Insect Mol. Biol.">
        <title>Genome sequencing provides insights into the evolution of gene families encoding plant cell wall-degrading enzymes in longhorned beetles.</title>
        <authorList>
            <person name="Shin N.R."/>
            <person name="Okamura Y."/>
            <person name="Kirsch R."/>
            <person name="Pauchet Y."/>
        </authorList>
    </citation>
    <scope>NUCLEOTIDE SEQUENCE</scope>
    <source>
        <strain evidence="1">RBIC_L_NR</strain>
    </source>
</reference>
<evidence type="ECO:0000313" key="1">
    <source>
        <dbReference type="EMBL" id="KAJ8969703.1"/>
    </source>
</evidence>
<accession>A0AAV8ZTS1</accession>
<comment type="caution">
    <text evidence="1">The sequence shown here is derived from an EMBL/GenBank/DDBJ whole genome shotgun (WGS) entry which is preliminary data.</text>
</comment>
<organism evidence="1 2">
    <name type="scientific">Rhamnusium bicolor</name>
    <dbReference type="NCBI Taxonomy" id="1586634"/>
    <lineage>
        <taxon>Eukaryota</taxon>
        <taxon>Metazoa</taxon>
        <taxon>Ecdysozoa</taxon>
        <taxon>Arthropoda</taxon>
        <taxon>Hexapoda</taxon>
        <taxon>Insecta</taxon>
        <taxon>Pterygota</taxon>
        <taxon>Neoptera</taxon>
        <taxon>Endopterygota</taxon>
        <taxon>Coleoptera</taxon>
        <taxon>Polyphaga</taxon>
        <taxon>Cucujiformia</taxon>
        <taxon>Chrysomeloidea</taxon>
        <taxon>Cerambycidae</taxon>
        <taxon>Lepturinae</taxon>
        <taxon>Rhagiini</taxon>
        <taxon>Rhamnusium</taxon>
    </lineage>
</organism>
<keyword evidence="2" id="KW-1185">Reference proteome</keyword>
<dbReference type="EMBL" id="JANEYF010000473">
    <property type="protein sequence ID" value="KAJ8969703.1"/>
    <property type="molecule type" value="Genomic_DNA"/>
</dbReference>
<gene>
    <name evidence="1" type="ORF">NQ314_001617</name>
</gene>
<evidence type="ECO:0008006" key="3">
    <source>
        <dbReference type="Google" id="ProtNLM"/>
    </source>
</evidence>
<evidence type="ECO:0000313" key="2">
    <source>
        <dbReference type="Proteomes" id="UP001162156"/>
    </source>
</evidence>
<proteinExistence type="predicted"/>
<dbReference type="Proteomes" id="UP001162156">
    <property type="component" value="Unassembled WGS sequence"/>
</dbReference>
<protein>
    <recommendedName>
        <fullName evidence="3">Transposase</fullName>
    </recommendedName>
</protein>
<name>A0AAV8ZTS1_9CUCU</name>